<proteinExistence type="predicted"/>
<name>A0ABP8NZD7_9NOCA</name>
<sequence>MNAADDGDVDHLLGTRGAGVAIVIGLILGATALIGVMTNSVLAVAVVAVGAVAVALMLGGMDLVGGPAVPGRDRPHHR</sequence>
<keyword evidence="3" id="KW-1185">Reference proteome</keyword>
<organism evidence="2 3">
    <name type="scientific">Rhodococcus olei</name>
    <dbReference type="NCBI Taxonomy" id="2161675"/>
    <lineage>
        <taxon>Bacteria</taxon>
        <taxon>Bacillati</taxon>
        <taxon>Actinomycetota</taxon>
        <taxon>Actinomycetes</taxon>
        <taxon>Mycobacteriales</taxon>
        <taxon>Nocardiaceae</taxon>
        <taxon>Rhodococcus</taxon>
    </lineage>
</organism>
<reference evidence="3" key="1">
    <citation type="journal article" date="2019" name="Int. J. Syst. Evol. Microbiol.">
        <title>The Global Catalogue of Microorganisms (GCM) 10K type strain sequencing project: providing services to taxonomists for standard genome sequencing and annotation.</title>
        <authorList>
            <consortium name="The Broad Institute Genomics Platform"/>
            <consortium name="The Broad Institute Genome Sequencing Center for Infectious Disease"/>
            <person name="Wu L."/>
            <person name="Ma J."/>
        </authorList>
    </citation>
    <scope>NUCLEOTIDE SEQUENCE [LARGE SCALE GENOMIC DNA]</scope>
    <source>
        <strain evidence="3">JCM 32206</strain>
    </source>
</reference>
<evidence type="ECO:0000256" key="1">
    <source>
        <dbReference type="SAM" id="Phobius"/>
    </source>
</evidence>
<accession>A0ABP8NZD7</accession>
<keyword evidence="1" id="KW-1133">Transmembrane helix</keyword>
<keyword evidence="1" id="KW-0812">Transmembrane</keyword>
<comment type="caution">
    <text evidence="2">The sequence shown here is derived from an EMBL/GenBank/DDBJ whole genome shotgun (WGS) entry which is preliminary data.</text>
</comment>
<feature type="transmembrane region" description="Helical" evidence="1">
    <location>
        <begin position="12"/>
        <end position="34"/>
    </location>
</feature>
<dbReference type="Proteomes" id="UP001501183">
    <property type="component" value="Unassembled WGS sequence"/>
</dbReference>
<gene>
    <name evidence="2" type="ORF">GCM10023094_14210</name>
</gene>
<evidence type="ECO:0000313" key="2">
    <source>
        <dbReference type="EMBL" id="GAA4475843.1"/>
    </source>
</evidence>
<protein>
    <submittedName>
        <fullName evidence="2">Uncharacterized protein</fullName>
    </submittedName>
</protein>
<dbReference type="RefSeq" id="WP_345343083.1">
    <property type="nucleotide sequence ID" value="NZ_BAABFB010000029.1"/>
</dbReference>
<feature type="transmembrane region" description="Helical" evidence="1">
    <location>
        <begin position="41"/>
        <end position="61"/>
    </location>
</feature>
<dbReference type="EMBL" id="BAABFB010000029">
    <property type="protein sequence ID" value="GAA4475843.1"/>
    <property type="molecule type" value="Genomic_DNA"/>
</dbReference>
<evidence type="ECO:0000313" key="3">
    <source>
        <dbReference type="Proteomes" id="UP001501183"/>
    </source>
</evidence>
<keyword evidence="1" id="KW-0472">Membrane</keyword>